<dbReference type="AlphaFoldDB" id="A0AAE2A2L2"/>
<gene>
    <name evidence="1" type="ORF">QS95_26360</name>
</gene>
<dbReference type="EMBL" id="JTGH01000029">
    <property type="protein sequence ID" value="KIF55710.1"/>
    <property type="molecule type" value="Genomic_DNA"/>
</dbReference>
<protein>
    <submittedName>
        <fullName evidence="1">Uncharacterized protein</fullName>
    </submittedName>
</protein>
<organism evidence="1 2">
    <name type="scientific">Pseudomonas fluorescens</name>
    <dbReference type="NCBI Taxonomy" id="294"/>
    <lineage>
        <taxon>Bacteria</taxon>
        <taxon>Pseudomonadati</taxon>
        <taxon>Pseudomonadota</taxon>
        <taxon>Gammaproteobacteria</taxon>
        <taxon>Pseudomonadales</taxon>
        <taxon>Pseudomonadaceae</taxon>
        <taxon>Pseudomonas</taxon>
    </lineage>
</organism>
<evidence type="ECO:0000313" key="1">
    <source>
        <dbReference type="EMBL" id="KIF55710.1"/>
    </source>
</evidence>
<dbReference type="Proteomes" id="UP000031587">
    <property type="component" value="Unassembled WGS sequence"/>
</dbReference>
<accession>A0AAE2A2L2</accession>
<reference evidence="1 2" key="1">
    <citation type="submission" date="2014-11" db="EMBL/GenBank/DDBJ databases">
        <title>Draft genome sequence of Pseudomonas fluorescens strains SF4c SF39a.</title>
        <authorList>
            <person name="Underwood G.E."/>
            <person name="Ly L.K."/>
            <person name="Bitzer A.S."/>
            <person name="Godino A."/>
            <person name="Bucci V."/>
            <person name="Fischer S."/>
            <person name="Silby M.W."/>
        </authorList>
    </citation>
    <scope>NUCLEOTIDE SEQUENCE [LARGE SCALE GENOMIC DNA]</scope>
    <source>
        <strain evidence="1 2">SF4c</strain>
    </source>
</reference>
<name>A0AAE2A2L2_PSEFL</name>
<proteinExistence type="predicted"/>
<comment type="caution">
    <text evidence="1">The sequence shown here is derived from an EMBL/GenBank/DDBJ whole genome shotgun (WGS) entry which is preliminary data.</text>
</comment>
<sequence>MTHHDRSQKASTSSVFLSRYLIEQGTELVTFMRYPNDAGALRVKMAWMLPMQVRSAGSPLIILLH</sequence>
<evidence type="ECO:0000313" key="2">
    <source>
        <dbReference type="Proteomes" id="UP000031587"/>
    </source>
</evidence>